<keyword evidence="6" id="KW-0769">Symport</keyword>
<dbReference type="PANTHER" id="PTHR43528:SF1">
    <property type="entry name" value="ALPHA-KETOGLUTARATE PERMEASE"/>
    <property type="match status" value="1"/>
</dbReference>
<feature type="transmembrane region" description="Helical" evidence="9">
    <location>
        <begin position="213"/>
        <end position="232"/>
    </location>
</feature>
<feature type="transmembrane region" description="Helical" evidence="9">
    <location>
        <begin position="299"/>
        <end position="320"/>
    </location>
</feature>
<protein>
    <submittedName>
        <fullName evidence="11">MFS transporter, MHS family, proline/betaine transporter</fullName>
    </submittedName>
</protein>
<proteinExistence type="inferred from homology"/>
<gene>
    <name evidence="11" type="ORF">SAMN05192543_103369</name>
</gene>
<evidence type="ECO:0000256" key="3">
    <source>
        <dbReference type="ARBA" id="ARBA00022448"/>
    </source>
</evidence>
<dbReference type="SUPFAM" id="SSF103473">
    <property type="entry name" value="MFS general substrate transporter"/>
    <property type="match status" value="1"/>
</dbReference>
<keyword evidence="3" id="KW-0813">Transport</keyword>
<feature type="transmembrane region" description="Helical" evidence="9">
    <location>
        <begin position="143"/>
        <end position="167"/>
    </location>
</feature>
<dbReference type="Proteomes" id="UP000199548">
    <property type="component" value="Unassembled WGS sequence"/>
</dbReference>
<dbReference type="AlphaFoldDB" id="A0A1I3IQB3"/>
<dbReference type="EMBL" id="FOQU01000003">
    <property type="protein sequence ID" value="SFI50146.1"/>
    <property type="molecule type" value="Genomic_DNA"/>
</dbReference>
<name>A0A1I3IQB3_9BURK</name>
<dbReference type="Gene3D" id="1.20.1250.20">
    <property type="entry name" value="MFS general substrate transporter like domains"/>
    <property type="match status" value="2"/>
</dbReference>
<evidence type="ECO:0000256" key="9">
    <source>
        <dbReference type="SAM" id="Phobius"/>
    </source>
</evidence>
<feature type="transmembrane region" description="Helical" evidence="9">
    <location>
        <begin position="357"/>
        <end position="379"/>
    </location>
</feature>
<feature type="transmembrane region" description="Helical" evidence="9">
    <location>
        <begin position="113"/>
        <end position="131"/>
    </location>
</feature>
<dbReference type="Pfam" id="PF07690">
    <property type="entry name" value="MFS_1"/>
    <property type="match status" value="1"/>
</dbReference>
<dbReference type="PROSITE" id="PS00216">
    <property type="entry name" value="SUGAR_TRANSPORT_1"/>
    <property type="match status" value="1"/>
</dbReference>
<feature type="transmembrane region" description="Helical" evidence="9">
    <location>
        <begin position="41"/>
        <end position="61"/>
    </location>
</feature>
<evidence type="ECO:0000256" key="7">
    <source>
        <dbReference type="ARBA" id="ARBA00022989"/>
    </source>
</evidence>
<evidence type="ECO:0000256" key="4">
    <source>
        <dbReference type="ARBA" id="ARBA00022475"/>
    </source>
</evidence>
<dbReference type="InterPro" id="IPR020846">
    <property type="entry name" value="MFS_dom"/>
</dbReference>
<comment type="similarity">
    <text evidence="2">Belongs to the major facilitator superfamily. Metabolite:H+ Symporter (MHS) family (TC 2.A.1.6) family.</text>
</comment>
<feature type="transmembrane region" description="Helical" evidence="9">
    <location>
        <begin position="332"/>
        <end position="351"/>
    </location>
</feature>
<evidence type="ECO:0000259" key="10">
    <source>
        <dbReference type="PROSITE" id="PS50850"/>
    </source>
</evidence>
<dbReference type="InterPro" id="IPR051084">
    <property type="entry name" value="H+-coupled_symporters"/>
</dbReference>
<sequence>MNIDALNPADELQRVVSQPDSDSGATVYARRRVGDRELKRVVLASVLGSFVEWFEFSVYGYLASIMGRVFFPASTPGVQLIASLAAFAIAFFARPFGGLIFGPMGDRYGRKKVLTATIILMAVATFCIGLIPDHATIGVAAPALLIIFRLLQGVSAGGEASGAAIFVAEYCPDRNRTAITSWIEVGCMSGFCFGAVVVAALTHFFSVAQIDAWAWRLPFLLALPLGGIGLYIRYRLEETPAFEAAQHRTGQRAGWRYLFRTHAGPLLQSSGLIIVTNVTLFTVVTYTPTYLVSTLKLDASTGLTISLVSQIFLVAMIPLLGALADRIGRKTVMLSGVLAVAVLVVPCFHLLMTGSFATRLAALALLNLCLAAMLSCIFSKVPSLFETSVRFTGMAISYNVSVALFAGTAPMINAWLIQATGSRMIPAYYLIAAAAVGVVALLFCHDRTGKPMHGDAPVAG</sequence>
<evidence type="ECO:0000256" key="6">
    <source>
        <dbReference type="ARBA" id="ARBA00022847"/>
    </source>
</evidence>
<dbReference type="InterPro" id="IPR011701">
    <property type="entry name" value="MFS"/>
</dbReference>
<feature type="transmembrane region" description="Helical" evidence="9">
    <location>
        <begin position="81"/>
        <end position="101"/>
    </location>
</feature>
<dbReference type="OrthoDB" id="6766492at2"/>
<dbReference type="InterPro" id="IPR036259">
    <property type="entry name" value="MFS_trans_sf"/>
</dbReference>
<feature type="transmembrane region" description="Helical" evidence="9">
    <location>
        <begin position="427"/>
        <end position="444"/>
    </location>
</feature>
<evidence type="ECO:0000313" key="11">
    <source>
        <dbReference type="EMBL" id="SFI50146.1"/>
    </source>
</evidence>
<dbReference type="FunFam" id="1.20.1250.20:FF:000001">
    <property type="entry name" value="Dicarboxylate MFS transporter"/>
    <property type="match status" value="1"/>
</dbReference>
<evidence type="ECO:0000256" key="1">
    <source>
        <dbReference type="ARBA" id="ARBA00004651"/>
    </source>
</evidence>
<evidence type="ECO:0000256" key="5">
    <source>
        <dbReference type="ARBA" id="ARBA00022692"/>
    </source>
</evidence>
<feature type="transmembrane region" description="Helical" evidence="9">
    <location>
        <begin position="391"/>
        <end position="415"/>
    </location>
</feature>
<keyword evidence="7 9" id="KW-1133">Transmembrane helix</keyword>
<dbReference type="RefSeq" id="WP_091011296.1">
    <property type="nucleotide sequence ID" value="NZ_CP041745.1"/>
</dbReference>
<dbReference type="GO" id="GO:0015293">
    <property type="term" value="F:symporter activity"/>
    <property type="evidence" value="ECO:0007669"/>
    <property type="project" value="UniProtKB-KW"/>
</dbReference>
<accession>A0A1I3IQB3</accession>
<evidence type="ECO:0000313" key="12">
    <source>
        <dbReference type="Proteomes" id="UP000199548"/>
    </source>
</evidence>
<feature type="transmembrane region" description="Helical" evidence="9">
    <location>
        <begin position="179"/>
        <end position="201"/>
    </location>
</feature>
<dbReference type="PANTHER" id="PTHR43528">
    <property type="entry name" value="ALPHA-KETOGLUTARATE PERMEASE"/>
    <property type="match status" value="1"/>
</dbReference>
<evidence type="ECO:0000256" key="8">
    <source>
        <dbReference type="ARBA" id="ARBA00023136"/>
    </source>
</evidence>
<evidence type="ECO:0000256" key="2">
    <source>
        <dbReference type="ARBA" id="ARBA00008240"/>
    </source>
</evidence>
<dbReference type="GO" id="GO:0005886">
    <property type="term" value="C:plasma membrane"/>
    <property type="evidence" value="ECO:0007669"/>
    <property type="project" value="UniProtKB-SubCell"/>
</dbReference>
<feature type="transmembrane region" description="Helical" evidence="9">
    <location>
        <begin position="266"/>
        <end position="287"/>
    </location>
</feature>
<keyword evidence="12" id="KW-1185">Reference proteome</keyword>
<reference evidence="11 12" key="1">
    <citation type="submission" date="2016-10" db="EMBL/GenBank/DDBJ databases">
        <authorList>
            <person name="de Groot N.N."/>
        </authorList>
    </citation>
    <scope>NUCLEOTIDE SEQUENCE [LARGE SCALE GENOMIC DNA]</scope>
    <source>
        <strain evidence="11 12">LMG 23650</strain>
    </source>
</reference>
<organism evidence="11 12">
    <name type="scientific">Paraburkholderia megapolitana</name>
    <dbReference type="NCBI Taxonomy" id="420953"/>
    <lineage>
        <taxon>Bacteria</taxon>
        <taxon>Pseudomonadati</taxon>
        <taxon>Pseudomonadota</taxon>
        <taxon>Betaproteobacteria</taxon>
        <taxon>Burkholderiales</taxon>
        <taxon>Burkholderiaceae</taxon>
        <taxon>Paraburkholderia</taxon>
    </lineage>
</organism>
<comment type="subcellular location">
    <subcellularLocation>
        <location evidence="1">Cell membrane</location>
        <topology evidence="1">Multi-pass membrane protein</topology>
    </subcellularLocation>
</comment>
<keyword evidence="4" id="KW-1003">Cell membrane</keyword>
<dbReference type="STRING" id="420953.SAMN05192543_103369"/>
<dbReference type="PROSITE" id="PS50850">
    <property type="entry name" value="MFS"/>
    <property type="match status" value="1"/>
</dbReference>
<dbReference type="PROSITE" id="PS00217">
    <property type="entry name" value="SUGAR_TRANSPORT_2"/>
    <property type="match status" value="1"/>
</dbReference>
<keyword evidence="5 9" id="KW-0812">Transmembrane</keyword>
<dbReference type="InterPro" id="IPR005829">
    <property type="entry name" value="Sugar_transporter_CS"/>
</dbReference>
<feature type="domain" description="Major facilitator superfamily (MFS) profile" evidence="10">
    <location>
        <begin position="41"/>
        <end position="449"/>
    </location>
</feature>
<keyword evidence="8 9" id="KW-0472">Membrane</keyword>